<dbReference type="Proteomes" id="UP000606494">
    <property type="component" value="Unassembled WGS sequence"/>
</dbReference>
<comment type="similarity">
    <text evidence="7">Belongs to the TonB-dependent receptor family.</text>
</comment>
<dbReference type="InterPro" id="IPR008969">
    <property type="entry name" value="CarboxyPept-like_regulatory"/>
</dbReference>
<name>A0ABR7XYC3_9SPHI</name>
<dbReference type="Gene3D" id="2.40.170.20">
    <property type="entry name" value="TonB-dependent receptor, beta-barrel domain"/>
    <property type="match status" value="1"/>
</dbReference>
<dbReference type="Pfam" id="PF13715">
    <property type="entry name" value="CarbopepD_reg_2"/>
    <property type="match status" value="1"/>
</dbReference>
<dbReference type="InterPro" id="IPR039426">
    <property type="entry name" value="TonB-dep_rcpt-like"/>
</dbReference>
<keyword evidence="11" id="KW-1185">Reference proteome</keyword>
<dbReference type="NCBIfam" id="TIGR04057">
    <property type="entry name" value="SusC_RagA_signa"/>
    <property type="match status" value="1"/>
</dbReference>
<dbReference type="SUPFAM" id="SSF49464">
    <property type="entry name" value="Carboxypeptidase regulatory domain-like"/>
    <property type="match status" value="1"/>
</dbReference>
<sequence length="1077" mass="118744">MKKYRLFRINYKALTVRLVFLQMKIIALSLFLAINCSASVFSQVTVSVSFEKVPLADALKIIEQKSGYRFIYSNNVVPVKREITLSAQNEDLSALLTKVLEGTNIESRIMRNKVITLSEKKAEEVKQKESVQNLAFSGKVIDKTNMPLPGATVRLLTEKELAAVTNRDGEFRFPDVPSGRYTIKINFLGYETYQTEINIANSIGQQVFVLKANEHSLQEVVVVGYGESKRKDLIGSVSRVTANEITKQPVNNLLSALQGLVPGLEISNQSGTPGSPVSVRIRGINSINAGSPLVLVDNVPADLASVAPSDVESVEVLKDASSTAIYGARGSNGVILVTTKRGKTGRGQVSLQAYSSLTSPTKLAPVLSADEYLMIRKEAYKNDNITYTALDAPDLFMDNTINTNWGDELYNTALAQDYQLNFSGGSNEINYFFSGGFRDENSTIKGDWYNRRYNLRTGVDARLSKRLKAGGGIGYTYSKNNTYSGAIAAVIYYALPIIPFQSSNGMDNLTAYSPYINPNRQLTSYNRSTGNQLLGNVYMDYNIYDKLNFRTDVSFNNNSGKNSSFAPSTSSIAEDGSNSGSYGYSDGLTINIEPKLNYEKNFGNHNLKALLGGTYLNTSGSTTNISTSTPSNAMDELNTIVAGTVGFRTYSEEPYKFASIFGRINYKFNERYLLEAVVRRDGSSRFGPENKFGTFWSIGGAYILTEEPIFRSFFGTDVFIKIRSSYGTTGTDGIGSFRYIATSPVALSPYMNNPTIAVGNLANPALKWEETKKFNVGADINLFKDRVSIVADYYKSQTNGMLYSDFLSLVTGFNNIIRNMPGIVDNSGYELNLNLVPFIDKKVKWTTSFNISFIKNKLVSLPALENATFGAKYLYKEGSPLDLIWGFNYQGVDPQTGLALFEDVDGNGGITSYTPDYQVIGKRLPDLFGGWNNTLNYENFDLTVNSQFVKGVLKNYNIYAGIGDVYNLPTSVLSRWQQTGDITDVPRAAAPGTAAAINNSKINQSNFAFDDASYFRVKNITLGYTFSVKRLGLSNLRAYATGYNLFTISKFKGDDPEGNSNVVPMLKTYTMGLNLTF</sequence>
<dbReference type="Gene3D" id="2.60.40.1120">
    <property type="entry name" value="Carboxypeptidase-like, regulatory domain"/>
    <property type="match status" value="1"/>
</dbReference>
<dbReference type="Gene3D" id="2.170.130.10">
    <property type="entry name" value="TonB-dependent receptor, plug domain"/>
    <property type="match status" value="1"/>
</dbReference>
<dbReference type="PROSITE" id="PS52016">
    <property type="entry name" value="TONB_DEPENDENT_REC_3"/>
    <property type="match status" value="1"/>
</dbReference>
<dbReference type="InterPro" id="IPR036942">
    <property type="entry name" value="Beta-barrel_TonB_sf"/>
</dbReference>
<dbReference type="InterPro" id="IPR011662">
    <property type="entry name" value="Secretin/TonB_short_N"/>
</dbReference>
<feature type="domain" description="Secretin/TonB short N-terminal" evidence="8">
    <location>
        <begin position="68"/>
        <end position="119"/>
    </location>
</feature>
<comment type="subcellular location">
    <subcellularLocation>
        <location evidence="1 7">Cell outer membrane</location>
        <topology evidence="1 7">Multi-pass membrane protein</topology>
    </subcellularLocation>
</comment>
<protein>
    <submittedName>
        <fullName evidence="10">TonB-dependent receptor</fullName>
    </submittedName>
</protein>
<evidence type="ECO:0000256" key="3">
    <source>
        <dbReference type="ARBA" id="ARBA00022452"/>
    </source>
</evidence>
<dbReference type="NCBIfam" id="TIGR04056">
    <property type="entry name" value="OMP_RagA_SusC"/>
    <property type="match status" value="1"/>
</dbReference>
<dbReference type="Pfam" id="PF07660">
    <property type="entry name" value="STN"/>
    <property type="match status" value="1"/>
</dbReference>
<evidence type="ECO:0000259" key="8">
    <source>
        <dbReference type="Pfam" id="PF07660"/>
    </source>
</evidence>
<comment type="caution">
    <text evidence="10">The sequence shown here is derived from an EMBL/GenBank/DDBJ whole genome shotgun (WGS) entry which is preliminary data.</text>
</comment>
<keyword evidence="2 7" id="KW-0813">Transport</keyword>
<evidence type="ECO:0000256" key="7">
    <source>
        <dbReference type="PROSITE-ProRule" id="PRU01360"/>
    </source>
</evidence>
<dbReference type="EMBL" id="JACNYK010000001">
    <property type="protein sequence ID" value="MBD1424019.1"/>
    <property type="molecule type" value="Genomic_DNA"/>
</dbReference>
<reference evidence="10 11" key="1">
    <citation type="submission" date="2020-08" db="EMBL/GenBank/DDBJ databases">
        <title>Sphingobacterium sp. DN00404 isolated from aquaculture water.</title>
        <authorList>
            <person name="Zhang M."/>
        </authorList>
    </citation>
    <scope>NUCLEOTIDE SEQUENCE [LARGE SCALE GENOMIC DNA]</scope>
    <source>
        <strain evidence="10 11">KCTC 32294</strain>
    </source>
</reference>
<evidence type="ECO:0000259" key="9">
    <source>
        <dbReference type="Pfam" id="PF07715"/>
    </source>
</evidence>
<proteinExistence type="inferred from homology"/>
<keyword evidence="3 7" id="KW-1134">Transmembrane beta strand</keyword>
<evidence type="ECO:0000256" key="5">
    <source>
        <dbReference type="ARBA" id="ARBA00023136"/>
    </source>
</evidence>
<keyword evidence="6 7" id="KW-0998">Cell outer membrane</keyword>
<keyword evidence="10" id="KW-0675">Receptor</keyword>
<evidence type="ECO:0000256" key="1">
    <source>
        <dbReference type="ARBA" id="ARBA00004571"/>
    </source>
</evidence>
<organism evidence="10 11">
    <name type="scientific">Sphingobacterium arenae</name>
    <dbReference type="NCBI Taxonomy" id="1280598"/>
    <lineage>
        <taxon>Bacteria</taxon>
        <taxon>Pseudomonadati</taxon>
        <taxon>Bacteroidota</taxon>
        <taxon>Sphingobacteriia</taxon>
        <taxon>Sphingobacteriales</taxon>
        <taxon>Sphingobacteriaceae</taxon>
        <taxon>Sphingobacterium</taxon>
    </lineage>
</organism>
<keyword evidence="5 7" id="KW-0472">Membrane</keyword>
<dbReference type="SUPFAM" id="SSF56935">
    <property type="entry name" value="Porins"/>
    <property type="match status" value="1"/>
</dbReference>
<dbReference type="Pfam" id="PF07715">
    <property type="entry name" value="Plug"/>
    <property type="match status" value="1"/>
</dbReference>
<evidence type="ECO:0000256" key="2">
    <source>
        <dbReference type="ARBA" id="ARBA00022448"/>
    </source>
</evidence>
<dbReference type="InterPro" id="IPR012910">
    <property type="entry name" value="Plug_dom"/>
</dbReference>
<feature type="domain" description="TonB-dependent receptor plug" evidence="9">
    <location>
        <begin position="230"/>
        <end position="334"/>
    </location>
</feature>
<evidence type="ECO:0000313" key="11">
    <source>
        <dbReference type="Proteomes" id="UP000606494"/>
    </source>
</evidence>
<evidence type="ECO:0000313" key="10">
    <source>
        <dbReference type="EMBL" id="MBD1424019.1"/>
    </source>
</evidence>
<dbReference type="InterPro" id="IPR023996">
    <property type="entry name" value="TonB-dep_OMP_SusC/RagA"/>
</dbReference>
<keyword evidence="4 7" id="KW-0812">Transmembrane</keyword>
<dbReference type="RefSeq" id="WP_190307205.1">
    <property type="nucleotide sequence ID" value="NZ_JACNYK010000001.1"/>
</dbReference>
<evidence type="ECO:0000256" key="6">
    <source>
        <dbReference type="ARBA" id="ARBA00023237"/>
    </source>
</evidence>
<dbReference type="InterPro" id="IPR023997">
    <property type="entry name" value="TonB-dep_OMP_SusC/RagA_CS"/>
</dbReference>
<gene>
    <name evidence="10" type="ORF">H8B17_00370</name>
</gene>
<dbReference type="InterPro" id="IPR037066">
    <property type="entry name" value="Plug_dom_sf"/>
</dbReference>
<evidence type="ECO:0000256" key="4">
    <source>
        <dbReference type="ARBA" id="ARBA00022692"/>
    </source>
</evidence>
<accession>A0ABR7XYC3</accession>